<organism evidence="2 3">
    <name type="scientific">Streptomyces microflavus</name>
    <name type="common">Streptomyces lipmanii</name>
    <dbReference type="NCBI Taxonomy" id="1919"/>
    <lineage>
        <taxon>Bacteria</taxon>
        <taxon>Bacillati</taxon>
        <taxon>Actinomycetota</taxon>
        <taxon>Actinomycetes</taxon>
        <taxon>Kitasatosporales</taxon>
        <taxon>Streptomycetaceae</taxon>
        <taxon>Streptomyces</taxon>
    </lineage>
</organism>
<proteinExistence type="predicted"/>
<feature type="compositionally biased region" description="Basic and acidic residues" evidence="1">
    <location>
        <begin position="22"/>
        <end position="41"/>
    </location>
</feature>
<dbReference type="NCBIfam" id="NF038083">
    <property type="entry name" value="CU044_5270_fam"/>
    <property type="match status" value="1"/>
</dbReference>
<gene>
    <name evidence="2" type="ORF">Smic_49530</name>
</gene>
<evidence type="ECO:0000313" key="2">
    <source>
        <dbReference type="EMBL" id="GFN06397.1"/>
    </source>
</evidence>
<sequence length="202" mass="22056">MGGAAGRDPEEDPHGVQPERWVPYDDKAAENDESDTDYRTARESYRIAAALPEDPEALLARLREVFPTGSGPDGPPEAEDEHTFRALSVLLESYPIPPDALARIYRAMATVGGVKVTGHLIRDASGREVIAVTRKYDEGDSRREILIDPVDYSYAGNRDVVTRTHTIPGDSGAPDTVQKRGDVLIDVARTHAAVVDRKGQKP</sequence>
<dbReference type="InterPro" id="IPR047789">
    <property type="entry name" value="CU044_5270-like"/>
</dbReference>
<dbReference type="Proteomes" id="UP000498740">
    <property type="component" value="Unassembled WGS sequence"/>
</dbReference>
<evidence type="ECO:0000256" key="1">
    <source>
        <dbReference type="SAM" id="MobiDB-lite"/>
    </source>
</evidence>
<dbReference type="EMBL" id="BLWD01000001">
    <property type="protein sequence ID" value="GFN06397.1"/>
    <property type="molecule type" value="Genomic_DNA"/>
</dbReference>
<name>A0A7J0CXB6_STRMI</name>
<evidence type="ECO:0000313" key="3">
    <source>
        <dbReference type="Proteomes" id="UP000498740"/>
    </source>
</evidence>
<comment type="caution">
    <text evidence="2">The sequence shown here is derived from an EMBL/GenBank/DDBJ whole genome shotgun (WGS) entry which is preliminary data.</text>
</comment>
<reference evidence="2 3" key="1">
    <citation type="submission" date="2020-05" db="EMBL/GenBank/DDBJ databases">
        <title>Whole genome shotgun sequence of Streptomyces microflavus NBRC 13062.</title>
        <authorList>
            <person name="Komaki H."/>
            <person name="Tamura T."/>
        </authorList>
    </citation>
    <scope>NUCLEOTIDE SEQUENCE [LARGE SCALE GENOMIC DNA]</scope>
    <source>
        <strain evidence="2 3">NBRC 13062</strain>
    </source>
</reference>
<dbReference type="AlphaFoldDB" id="A0A7J0CXB6"/>
<accession>A0A7J0CXB6</accession>
<protein>
    <submittedName>
        <fullName evidence="2">Uncharacterized protein</fullName>
    </submittedName>
</protein>
<feature type="region of interest" description="Disordered" evidence="1">
    <location>
        <begin position="1"/>
        <end position="41"/>
    </location>
</feature>